<evidence type="ECO:0000313" key="1">
    <source>
        <dbReference type="EMBL" id="SVD77504.1"/>
    </source>
</evidence>
<feature type="non-terminal residue" evidence="1">
    <location>
        <position position="1"/>
    </location>
</feature>
<dbReference type="EMBL" id="UINC01172430">
    <property type="protein sequence ID" value="SVD77504.1"/>
    <property type="molecule type" value="Genomic_DNA"/>
</dbReference>
<dbReference type="AlphaFoldDB" id="A0A382Y2T8"/>
<organism evidence="1">
    <name type="scientific">marine metagenome</name>
    <dbReference type="NCBI Taxonomy" id="408172"/>
    <lineage>
        <taxon>unclassified sequences</taxon>
        <taxon>metagenomes</taxon>
        <taxon>ecological metagenomes</taxon>
    </lineage>
</organism>
<accession>A0A382Y2T8</accession>
<reference evidence="1" key="1">
    <citation type="submission" date="2018-05" db="EMBL/GenBank/DDBJ databases">
        <authorList>
            <person name="Lanie J.A."/>
            <person name="Ng W.-L."/>
            <person name="Kazmierczak K.M."/>
            <person name="Andrzejewski T.M."/>
            <person name="Davidsen T.M."/>
            <person name="Wayne K.J."/>
            <person name="Tettelin H."/>
            <person name="Glass J.I."/>
            <person name="Rusch D."/>
            <person name="Podicherti R."/>
            <person name="Tsui H.-C.T."/>
            <person name="Winkler M.E."/>
        </authorList>
    </citation>
    <scope>NUCLEOTIDE SEQUENCE</scope>
</reference>
<gene>
    <name evidence="1" type="ORF">METZ01_LOCUS430358</name>
</gene>
<proteinExistence type="predicted"/>
<sequence>RPGIAIPVMVCLLTLHAGHNFDSTRHLRNTLGQVIVAYDLGREYVTAQISDSDVLVIGFDYGYHRRTDDTNRYYRETLKIESTDRPGSFHVLIRTDQNMDSIEHQSTTEQIQKSVRFPKTDRLIKVGIRPLQTFPGLTDTFYDKHIYRNRQAFAGILYKVSYGPKKS</sequence>
<name>A0A382Y2T8_9ZZZZ</name>
<protein>
    <submittedName>
        <fullName evidence="1">Uncharacterized protein</fullName>
    </submittedName>
</protein>